<sequence length="87" mass="9648">MPTDLIREGVKTCQGQHREDDAICQNLRSGKIVRSWWGLCKSTLHDLAPGLCCSSSCAVTSSQTLEVGWWSSAPHLDSYHCTWRPGT</sequence>
<reference evidence="1 2" key="1">
    <citation type="submission" date="2023-03" db="EMBL/GenBank/DDBJ databases">
        <title>High-quality genome of Scylla paramamosain provides insights in environmental adaptation.</title>
        <authorList>
            <person name="Zhang L."/>
        </authorList>
    </citation>
    <scope>NUCLEOTIDE SEQUENCE [LARGE SCALE GENOMIC DNA]</scope>
    <source>
        <strain evidence="1">LZ_2023a</strain>
        <tissue evidence="1">Muscle</tissue>
    </source>
</reference>
<evidence type="ECO:0000313" key="2">
    <source>
        <dbReference type="Proteomes" id="UP001487740"/>
    </source>
</evidence>
<dbReference type="Proteomes" id="UP001487740">
    <property type="component" value="Unassembled WGS sequence"/>
</dbReference>
<organism evidence="1 2">
    <name type="scientific">Scylla paramamosain</name>
    <name type="common">Mud crab</name>
    <dbReference type="NCBI Taxonomy" id="85552"/>
    <lineage>
        <taxon>Eukaryota</taxon>
        <taxon>Metazoa</taxon>
        <taxon>Ecdysozoa</taxon>
        <taxon>Arthropoda</taxon>
        <taxon>Crustacea</taxon>
        <taxon>Multicrustacea</taxon>
        <taxon>Malacostraca</taxon>
        <taxon>Eumalacostraca</taxon>
        <taxon>Eucarida</taxon>
        <taxon>Decapoda</taxon>
        <taxon>Pleocyemata</taxon>
        <taxon>Brachyura</taxon>
        <taxon>Eubrachyura</taxon>
        <taxon>Portunoidea</taxon>
        <taxon>Portunidae</taxon>
        <taxon>Portuninae</taxon>
        <taxon>Scylla</taxon>
    </lineage>
</organism>
<dbReference type="EMBL" id="JARAKH010000019">
    <property type="protein sequence ID" value="KAK8394082.1"/>
    <property type="molecule type" value="Genomic_DNA"/>
</dbReference>
<evidence type="ECO:0000313" key="1">
    <source>
        <dbReference type="EMBL" id="KAK8394082.1"/>
    </source>
</evidence>
<gene>
    <name evidence="1" type="ORF">O3P69_006350</name>
</gene>
<comment type="caution">
    <text evidence="1">The sequence shown here is derived from an EMBL/GenBank/DDBJ whole genome shotgun (WGS) entry which is preliminary data.</text>
</comment>
<proteinExistence type="predicted"/>
<protein>
    <submittedName>
        <fullName evidence="1">Uncharacterized protein</fullName>
    </submittedName>
</protein>
<dbReference type="AlphaFoldDB" id="A0AAW0U6S4"/>
<accession>A0AAW0U6S4</accession>
<name>A0AAW0U6S4_SCYPA</name>
<keyword evidence="2" id="KW-1185">Reference proteome</keyword>